<dbReference type="Proteomes" id="UP001166093">
    <property type="component" value="Unassembled WGS sequence"/>
</dbReference>
<evidence type="ECO:0000313" key="6">
    <source>
        <dbReference type="Proteomes" id="UP001166093"/>
    </source>
</evidence>
<feature type="domain" description="Tox-GHH" evidence="4">
    <location>
        <begin position="100"/>
        <end position="177"/>
    </location>
</feature>
<dbReference type="PANTHER" id="PTHR11219:SF9">
    <property type="entry name" value="TENEURIN-4"/>
    <property type="match status" value="1"/>
</dbReference>
<gene>
    <name evidence="5" type="primary">Tenm4_0</name>
    <name evidence="5" type="ORF">GTO93_0000216</name>
</gene>
<dbReference type="EMBL" id="JAAWVQ010175657">
    <property type="protein sequence ID" value="MBN3288435.1"/>
    <property type="molecule type" value="Genomic_DNA"/>
</dbReference>
<keyword evidence="1" id="KW-0245">EGF-like domain</keyword>
<keyword evidence="6" id="KW-1185">Reference proteome</keyword>
<name>A0ABS2YQD1_POLSP</name>
<dbReference type="InterPro" id="IPR051216">
    <property type="entry name" value="Teneurin"/>
</dbReference>
<proteinExistence type="predicted"/>
<dbReference type="Pfam" id="PF23538">
    <property type="entry name" value="Teneurin_ABD"/>
    <property type="match status" value="1"/>
</dbReference>
<reference evidence="5" key="1">
    <citation type="journal article" date="2021" name="Cell">
        <title>Tracing the genetic footprints of vertebrate landing in non-teleost ray-finned fishes.</title>
        <authorList>
            <person name="Bi X."/>
            <person name="Wang K."/>
            <person name="Yang L."/>
            <person name="Pan H."/>
            <person name="Jiang H."/>
            <person name="Wei Q."/>
            <person name="Fang M."/>
            <person name="Yu H."/>
            <person name="Zhu C."/>
            <person name="Cai Y."/>
            <person name="He Y."/>
            <person name="Gan X."/>
            <person name="Zeng H."/>
            <person name="Yu D."/>
            <person name="Zhu Y."/>
            <person name="Jiang H."/>
            <person name="Qiu Q."/>
            <person name="Yang H."/>
            <person name="Zhang Y.E."/>
            <person name="Wang W."/>
            <person name="Zhu M."/>
            <person name="He S."/>
            <person name="Zhang G."/>
        </authorList>
    </citation>
    <scope>NUCLEOTIDE SEQUENCE</scope>
    <source>
        <strain evidence="5">Pddl_001</strain>
    </source>
</reference>
<keyword evidence="2" id="KW-0677">Repeat</keyword>
<evidence type="ECO:0000256" key="1">
    <source>
        <dbReference type="ARBA" id="ARBA00022536"/>
    </source>
</evidence>
<evidence type="ECO:0000313" key="5">
    <source>
        <dbReference type="EMBL" id="MBN3288435.1"/>
    </source>
</evidence>
<organism evidence="5 6">
    <name type="scientific">Polyodon spathula</name>
    <name type="common">North American paddlefish</name>
    <name type="synonym">Squalus spathula</name>
    <dbReference type="NCBI Taxonomy" id="7913"/>
    <lineage>
        <taxon>Eukaryota</taxon>
        <taxon>Metazoa</taxon>
        <taxon>Chordata</taxon>
        <taxon>Craniata</taxon>
        <taxon>Vertebrata</taxon>
        <taxon>Euteleostomi</taxon>
        <taxon>Actinopterygii</taxon>
        <taxon>Chondrostei</taxon>
        <taxon>Acipenseriformes</taxon>
        <taxon>Polyodontidae</taxon>
        <taxon>Polyodon</taxon>
    </lineage>
</organism>
<feature type="non-terminal residue" evidence="5">
    <location>
        <position position="184"/>
    </location>
</feature>
<protein>
    <submittedName>
        <fullName evidence="5">TEN4 protein</fullName>
    </submittedName>
</protein>
<sequence length="184" mass="20824">MANEDGRRIAAVLNGAYYLQDLHFTINGLDTHYFVKLGPPEGDLTLIGMTGGRRTLETGVNVTVSQINTVLNGRTRRYTDIQLQYGALCLNTRYGTTMDEEKVRVLELARQRAVAQAWASEQQRLREGEEGTRSWTDGEKQQLLSAGRVQGYDGYFVISVDQYPELSDSVNNIHFMRQSEMGRR</sequence>
<dbReference type="InterPro" id="IPR028916">
    <property type="entry name" value="Tox-GHH_dom"/>
</dbReference>
<comment type="caution">
    <text evidence="5">The sequence shown here is derived from an EMBL/GenBank/DDBJ whole genome shotgun (WGS) entry which is preliminary data.</text>
</comment>
<feature type="non-terminal residue" evidence="5">
    <location>
        <position position="1"/>
    </location>
</feature>
<accession>A0ABS2YQD1</accession>
<keyword evidence="3" id="KW-1015">Disulfide bond</keyword>
<evidence type="ECO:0000259" key="4">
    <source>
        <dbReference type="Pfam" id="PF15636"/>
    </source>
</evidence>
<evidence type="ECO:0000256" key="3">
    <source>
        <dbReference type="ARBA" id="ARBA00023157"/>
    </source>
</evidence>
<evidence type="ECO:0000256" key="2">
    <source>
        <dbReference type="ARBA" id="ARBA00022737"/>
    </source>
</evidence>
<dbReference type="PANTHER" id="PTHR11219">
    <property type="entry name" value="TENEURIN AND N-ACETYLGLUCOSAMINE-1-PHOSPHODIESTER ALPHA-N-ACETYLGLUCOSAMINIDASE"/>
    <property type="match status" value="1"/>
</dbReference>
<dbReference type="Pfam" id="PF15636">
    <property type="entry name" value="Tox-GHH"/>
    <property type="match status" value="1"/>
</dbReference>